<accession>A0A7J5Y564</accession>
<protein>
    <submittedName>
        <fullName evidence="1">Uncharacterized protein</fullName>
    </submittedName>
</protein>
<dbReference type="Proteomes" id="UP000518266">
    <property type="component" value="Unassembled WGS sequence"/>
</dbReference>
<sequence length="70" mass="8001">MNYRLCTADSIILQQEDFTHCFSPYLEALSPTALTPNPNAPRVINEGAPKSDYLFLMKFYHFVQHGATHK</sequence>
<reference evidence="1 2" key="1">
    <citation type="submission" date="2020-03" db="EMBL/GenBank/DDBJ databases">
        <title>Dissostichus mawsoni Genome sequencing and assembly.</title>
        <authorList>
            <person name="Park H."/>
        </authorList>
    </citation>
    <scope>NUCLEOTIDE SEQUENCE [LARGE SCALE GENOMIC DNA]</scope>
    <source>
        <strain evidence="1">DM0001</strain>
        <tissue evidence="1">Muscle</tissue>
    </source>
</reference>
<evidence type="ECO:0000313" key="2">
    <source>
        <dbReference type="Proteomes" id="UP000518266"/>
    </source>
</evidence>
<organism evidence="1 2">
    <name type="scientific">Dissostichus mawsoni</name>
    <name type="common">Antarctic cod</name>
    <dbReference type="NCBI Taxonomy" id="36200"/>
    <lineage>
        <taxon>Eukaryota</taxon>
        <taxon>Metazoa</taxon>
        <taxon>Chordata</taxon>
        <taxon>Craniata</taxon>
        <taxon>Vertebrata</taxon>
        <taxon>Euteleostomi</taxon>
        <taxon>Actinopterygii</taxon>
        <taxon>Neopterygii</taxon>
        <taxon>Teleostei</taxon>
        <taxon>Neoteleostei</taxon>
        <taxon>Acanthomorphata</taxon>
        <taxon>Eupercaria</taxon>
        <taxon>Perciformes</taxon>
        <taxon>Notothenioidei</taxon>
        <taxon>Nototheniidae</taxon>
        <taxon>Dissostichus</taxon>
    </lineage>
</organism>
<evidence type="ECO:0000313" key="1">
    <source>
        <dbReference type="EMBL" id="KAF3844564.1"/>
    </source>
</evidence>
<name>A0A7J5Y564_DISMA</name>
<keyword evidence="2" id="KW-1185">Reference proteome</keyword>
<dbReference type="EMBL" id="JAAKFY010000015">
    <property type="protein sequence ID" value="KAF3844564.1"/>
    <property type="molecule type" value="Genomic_DNA"/>
</dbReference>
<gene>
    <name evidence="1" type="ORF">F7725_007727</name>
</gene>
<dbReference type="AlphaFoldDB" id="A0A7J5Y564"/>
<proteinExistence type="predicted"/>
<comment type="caution">
    <text evidence="1">The sequence shown here is derived from an EMBL/GenBank/DDBJ whole genome shotgun (WGS) entry which is preliminary data.</text>
</comment>